<keyword evidence="1 2" id="KW-0238">DNA-binding</keyword>
<dbReference type="InterPro" id="IPR000424">
    <property type="entry name" value="Primosome_PriB/ssb"/>
</dbReference>
<reference evidence="3 4" key="1">
    <citation type="submission" date="2019-03" db="EMBL/GenBank/DDBJ databases">
        <title>Bacteriophages that Target Cytolytic Enterococcus faecalis Reduce Features of Ethanol-induced Liver Disease.</title>
        <authorList>
            <person name="Fouts D.E."/>
            <person name="Duan Y."/>
            <person name="White R.C."/>
            <person name="Nguyen K."/>
            <person name="Singh I."/>
            <person name="Schnabl B."/>
        </authorList>
    </citation>
    <scope>NUCLEOTIDE SEQUENCE [LARGE SCALE GENOMIC DNA]</scope>
</reference>
<evidence type="ECO:0000313" key="3">
    <source>
        <dbReference type="EMBL" id="QBZ69081.1"/>
    </source>
</evidence>
<dbReference type="Pfam" id="PF00436">
    <property type="entry name" value="SSB"/>
    <property type="match status" value="1"/>
</dbReference>
<dbReference type="HAMAP" id="MF_00984">
    <property type="entry name" value="SSB"/>
    <property type="match status" value="1"/>
</dbReference>
<dbReference type="Gene3D" id="2.40.50.140">
    <property type="entry name" value="Nucleic acid-binding proteins"/>
    <property type="match status" value="1"/>
</dbReference>
<dbReference type="PANTHER" id="PTHR10302">
    <property type="entry name" value="SINGLE-STRANDED DNA-BINDING PROTEIN"/>
    <property type="match status" value="1"/>
</dbReference>
<dbReference type="CDD" id="cd04496">
    <property type="entry name" value="SSB_OBF"/>
    <property type="match status" value="1"/>
</dbReference>
<dbReference type="Proteomes" id="UP000297142">
    <property type="component" value="Segment"/>
</dbReference>
<dbReference type="EMBL" id="MK721185">
    <property type="protein sequence ID" value="QBZ69081.1"/>
    <property type="molecule type" value="Genomic_DNA"/>
</dbReference>
<evidence type="ECO:0000313" key="4">
    <source>
        <dbReference type="Proteomes" id="UP000297142"/>
    </source>
</evidence>
<dbReference type="PIRSF" id="PIRSF002070">
    <property type="entry name" value="SSB"/>
    <property type="match status" value="1"/>
</dbReference>
<dbReference type="RefSeq" id="YP_009908918.1">
    <property type="nucleotide sequence ID" value="NC_049936.1"/>
</dbReference>
<dbReference type="NCBIfam" id="TIGR00621">
    <property type="entry name" value="ssb"/>
    <property type="match status" value="1"/>
</dbReference>
<dbReference type="KEGG" id="vg:56214485"/>
<organism evidence="3 4">
    <name type="scientific">Enterococcus phage vB_EfaP_Efmus3</name>
    <dbReference type="NCBI Taxonomy" id="2546623"/>
    <lineage>
        <taxon>Viruses</taxon>
        <taxon>Duplodnaviria</taxon>
        <taxon>Heunggongvirae</taxon>
        <taxon>Uroviricota</taxon>
        <taxon>Caudoviricetes</taxon>
        <taxon>Rountreeviridae</taxon>
        <taxon>Sarlesvirinae</taxon>
        <taxon>Copernicusvirus</taxon>
        <taxon>Copernicusvirus Efmus3</taxon>
    </lineage>
</organism>
<dbReference type="InterPro" id="IPR012340">
    <property type="entry name" value="NA-bd_OB-fold"/>
</dbReference>
<evidence type="ECO:0000256" key="1">
    <source>
        <dbReference type="ARBA" id="ARBA00023125"/>
    </source>
</evidence>
<dbReference type="PROSITE" id="PS50935">
    <property type="entry name" value="SSB"/>
    <property type="match status" value="1"/>
</dbReference>
<dbReference type="GO" id="GO:0009295">
    <property type="term" value="C:nucleoid"/>
    <property type="evidence" value="ECO:0007669"/>
    <property type="project" value="TreeGrafter"/>
</dbReference>
<name>A0A4D6DRV7_9CAUD</name>
<dbReference type="GeneID" id="56214485"/>
<protein>
    <recommendedName>
        <fullName evidence="2">Single-stranded DNA-binding protein</fullName>
    </recommendedName>
</protein>
<dbReference type="InterPro" id="IPR011344">
    <property type="entry name" value="ssDNA-bd"/>
</dbReference>
<dbReference type="PANTHER" id="PTHR10302:SF27">
    <property type="entry name" value="SINGLE-STRANDED DNA-BINDING PROTEIN"/>
    <property type="match status" value="1"/>
</dbReference>
<dbReference type="SUPFAM" id="SSF50249">
    <property type="entry name" value="Nucleic acid-binding proteins"/>
    <property type="match status" value="1"/>
</dbReference>
<accession>A0A4D6DRV7</accession>
<dbReference type="GO" id="GO:0006260">
    <property type="term" value="P:DNA replication"/>
    <property type="evidence" value="ECO:0007669"/>
    <property type="project" value="InterPro"/>
</dbReference>
<keyword evidence="4" id="KW-1185">Reference proteome</keyword>
<dbReference type="GO" id="GO:0003697">
    <property type="term" value="F:single-stranded DNA binding"/>
    <property type="evidence" value="ECO:0007669"/>
    <property type="project" value="InterPro"/>
</dbReference>
<proteinExistence type="inferred from homology"/>
<sequence length="132" mass="15009">MIYYKSSKDTTKNNLNSRGEFIMNSVTLLGRITKDFEGTKAQNETLIARTSLAINRPKKGVDFINITAFNKTAETMGKHIKKGERVLIQGHIQTGSYQNKEGKTIYTTEVIVDRFEFIEQAKKQENTSNVPF</sequence>
<evidence type="ECO:0000256" key="2">
    <source>
        <dbReference type="PIRNR" id="PIRNR002070"/>
    </source>
</evidence>